<sequence length="584" mass="66679">MTSLSIFLILTLSWILYWTGRLLQNYLAARRMSPGIPIIIIPIDHTTGLWSIIDRQFLSFLDRIIPFGWVKRTRLWRYNIRGWEVRDRYFTHRELGDVYAMVSPSKLWLFVADPDAASEILRRGGDFPRCLKLFEMCNVFGPNLATVERPRWKVQRKVMASCFSETTNKIVWSETLSQGKDMLQYWGTPRHETSTSPGGVNTTAKDLRTLSLHVLSQAGFGKSTKFGGHTNKMKEFEDKSDGTEFSSSNDWYCEALRIVLDNCILIMVLGPKFIAQAGLPRRLGGRHLDRILQACVEFQWYMTAMYEEGKRGLLSSSDIEGASPPTETRFMASLVRASRAGGSGDSDNELTESEVYGNMFMLNFSGHDTIAQAITFGIFFVAAHPEVQDWISEELRSVLGTRDPEDWSYTADFPRLKRCMAVLLETLRLYDPVPLARWTGDKTAFLTVGKRTIVIPPKTMVCPSYSCLHTDPTYWGEDSLEWKPARWIEQEGEEEVLKKHKRGTFIPWSGGAYECPGRKFSQVECVAVIASLFRDWRADPACLPGENLAEARQRVLRLIEEDTAPVLLLQMLHPERAPLVWTRR</sequence>
<evidence type="ECO:0000313" key="6">
    <source>
        <dbReference type="Proteomes" id="UP001301769"/>
    </source>
</evidence>
<dbReference type="GO" id="GO:0020037">
    <property type="term" value="F:heme binding"/>
    <property type="evidence" value="ECO:0007669"/>
    <property type="project" value="InterPro"/>
</dbReference>
<dbReference type="PRINTS" id="PR00385">
    <property type="entry name" value="P450"/>
</dbReference>
<dbReference type="GO" id="GO:0016705">
    <property type="term" value="F:oxidoreductase activity, acting on paired donors, with incorporation or reduction of molecular oxygen"/>
    <property type="evidence" value="ECO:0007669"/>
    <property type="project" value="InterPro"/>
</dbReference>
<comment type="similarity">
    <text evidence="1">Belongs to the cytochrome P450 family.</text>
</comment>
<dbReference type="Gene3D" id="1.10.630.10">
    <property type="entry name" value="Cytochrome P450"/>
    <property type="match status" value="1"/>
</dbReference>
<dbReference type="CDD" id="cd11070">
    <property type="entry name" value="CYP56-like"/>
    <property type="match status" value="1"/>
</dbReference>
<dbReference type="InterPro" id="IPR036396">
    <property type="entry name" value="Cyt_P450_sf"/>
</dbReference>
<dbReference type="AlphaFoldDB" id="A0AAN7B8R1"/>
<organism evidence="5 6">
    <name type="scientific">Rhypophila decipiens</name>
    <dbReference type="NCBI Taxonomy" id="261697"/>
    <lineage>
        <taxon>Eukaryota</taxon>
        <taxon>Fungi</taxon>
        <taxon>Dikarya</taxon>
        <taxon>Ascomycota</taxon>
        <taxon>Pezizomycotina</taxon>
        <taxon>Sordariomycetes</taxon>
        <taxon>Sordariomycetidae</taxon>
        <taxon>Sordariales</taxon>
        <taxon>Naviculisporaceae</taxon>
        <taxon>Rhypophila</taxon>
    </lineage>
</organism>
<comment type="caution">
    <text evidence="5">The sequence shown here is derived from an EMBL/GenBank/DDBJ whole genome shotgun (WGS) entry which is preliminary data.</text>
</comment>
<keyword evidence="6" id="KW-1185">Reference proteome</keyword>
<dbReference type="SUPFAM" id="SSF48264">
    <property type="entry name" value="Cytochrome P450"/>
    <property type="match status" value="1"/>
</dbReference>
<dbReference type="GO" id="GO:0005506">
    <property type="term" value="F:iron ion binding"/>
    <property type="evidence" value="ECO:0007669"/>
    <property type="project" value="InterPro"/>
</dbReference>
<dbReference type="GO" id="GO:0004497">
    <property type="term" value="F:monooxygenase activity"/>
    <property type="evidence" value="ECO:0007669"/>
    <property type="project" value="InterPro"/>
</dbReference>
<keyword evidence="3" id="KW-0479">Metal-binding</keyword>
<evidence type="ECO:0000313" key="5">
    <source>
        <dbReference type="EMBL" id="KAK4214222.1"/>
    </source>
</evidence>
<accession>A0AAN7B8R1</accession>
<dbReference type="InterPro" id="IPR050121">
    <property type="entry name" value="Cytochrome_P450_monoxygenase"/>
</dbReference>
<dbReference type="PANTHER" id="PTHR24305">
    <property type="entry name" value="CYTOCHROME P450"/>
    <property type="match status" value="1"/>
</dbReference>
<keyword evidence="2" id="KW-0349">Heme</keyword>
<dbReference type="EMBL" id="MU858097">
    <property type="protein sequence ID" value="KAK4214222.1"/>
    <property type="molecule type" value="Genomic_DNA"/>
</dbReference>
<evidence type="ECO:0000256" key="3">
    <source>
        <dbReference type="ARBA" id="ARBA00022723"/>
    </source>
</evidence>
<reference evidence="5" key="1">
    <citation type="journal article" date="2023" name="Mol. Phylogenet. Evol.">
        <title>Genome-scale phylogeny and comparative genomics of the fungal order Sordariales.</title>
        <authorList>
            <person name="Hensen N."/>
            <person name="Bonometti L."/>
            <person name="Westerberg I."/>
            <person name="Brannstrom I.O."/>
            <person name="Guillou S."/>
            <person name="Cros-Aarteil S."/>
            <person name="Calhoun S."/>
            <person name="Haridas S."/>
            <person name="Kuo A."/>
            <person name="Mondo S."/>
            <person name="Pangilinan J."/>
            <person name="Riley R."/>
            <person name="LaButti K."/>
            <person name="Andreopoulos B."/>
            <person name="Lipzen A."/>
            <person name="Chen C."/>
            <person name="Yan M."/>
            <person name="Daum C."/>
            <person name="Ng V."/>
            <person name="Clum A."/>
            <person name="Steindorff A."/>
            <person name="Ohm R.A."/>
            <person name="Martin F."/>
            <person name="Silar P."/>
            <person name="Natvig D.O."/>
            <person name="Lalanne C."/>
            <person name="Gautier V."/>
            <person name="Ament-Velasquez S.L."/>
            <person name="Kruys A."/>
            <person name="Hutchinson M.I."/>
            <person name="Powell A.J."/>
            <person name="Barry K."/>
            <person name="Miller A.N."/>
            <person name="Grigoriev I.V."/>
            <person name="Debuchy R."/>
            <person name="Gladieux P."/>
            <person name="Hiltunen Thoren M."/>
            <person name="Johannesson H."/>
        </authorList>
    </citation>
    <scope>NUCLEOTIDE SEQUENCE</scope>
    <source>
        <strain evidence="5">PSN293</strain>
    </source>
</reference>
<evidence type="ECO:0000256" key="1">
    <source>
        <dbReference type="ARBA" id="ARBA00010617"/>
    </source>
</evidence>
<name>A0AAN7B8R1_9PEZI</name>
<keyword evidence="4" id="KW-0408">Iron</keyword>
<dbReference type="PANTHER" id="PTHR24305:SF166">
    <property type="entry name" value="CYTOCHROME P450 12A4, MITOCHONDRIAL-RELATED"/>
    <property type="match status" value="1"/>
</dbReference>
<dbReference type="Pfam" id="PF00067">
    <property type="entry name" value="p450"/>
    <property type="match status" value="1"/>
</dbReference>
<gene>
    <name evidence="5" type="ORF">QBC37DRAFT_440332</name>
</gene>
<dbReference type="Proteomes" id="UP001301769">
    <property type="component" value="Unassembled WGS sequence"/>
</dbReference>
<evidence type="ECO:0000256" key="2">
    <source>
        <dbReference type="ARBA" id="ARBA00022617"/>
    </source>
</evidence>
<proteinExistence type="inferred from homology"/>
<evidence type="ECO:0000256" key="4">
    <source>
        <dbReference type="ARBA" id="ARBA00023004"/>
    </source>
</evidence>
<protein>
    <submittedName>
        <fullName evidence="5">Cytochrome P450</fullName>
    </submittedName>
</protein>
<dbReference type="InterPro" id="IPR001128">
    <property type="entry name" value="Cyt_P450"/>
</dbReference>
<reference evidence="5" key="2">
    <citation type="submission" date="2023-05" db="EMBL/GenBank/DDBJ databases">
        <authorList>
            <consortium name="Lawrence Berkeley National Laboratory"/>
            <person name="Steindorff A."/>
            <person name="Hensen N."/>
            <person name="Bonometti L."/>
            <person name="Westerberg I."/>
            <person name="Brannstrom I.O."/>
            <person name="Guillou S."/>
            <person name="Cros-Aarteil S."/>
            <person name="Calhoun S."/>
            <person name="Haridas S."/>
            <person name="Kuo A."/>
            <person name="Mondo S."/>
            <person name="Pangilinan J."/>
            <person name="Riley R."/>
            <person name="Labutti K."/>
            <person name="Andreopoulos B."/>
            <person name="Lipzen A."/>
            <person name="Chen C."/>
            <person name="Yanf M."/>
            <person name="Daum C."/>
            <person name="Ng V."/>
            <person name="Clum A."/>
            <person name="Ohm R."/>
            <person name="Martin F."/>
            <person name="Silar P."/>
            <person name="Natvig D."/>
            <person name="Lalanne C."/>
            <person name="Gautier V."/>
            <person name="Ament-Velasquez S.L."/>
            <person name="Kruys A."/>
            <person name="Hutchinson M.I."/>
            <person name="Powell A.J."/>
            <person name="Barry K."/>
            <person name="Miller A.N."/>
            <person name="Grigoriev I.V."/>
            <person name="Debuchy R."/>
            <person name="Gladieux P."/>
            <person name="Thoren M.H."/>
            <person name="Johannesson H."/>
        </authorList>
    </citation>
    <scope>NUCLEOTIDE SEQUENCE</scope>
    <source>
        <strain evidence="5">PSN293</strain>
    </source>
</reference>